<accession>A0A7E6EZ79</accession>
<dbReference type="Proteomes" id="UP000515154">
    <property type="component" value="Linkage group LG7"/>
</dbReference>
<dbReference type="Gene3D" id="3.40.50.1100">
    <property type="match status" value="2"/>
</dbReference>
<evidence type="ECO:0000313" key="8">
    <source>
        <dbReference type="RefSeq" id="XP_036360608.1"/>
    </source>
</evidence>
<evidence type="ECO:0000256" key="4">
    <source>
        <dbReference type="ARBA" id="ARBA00041766"/>
    </source>
</evidence>
<evidence type="ECO:0000313" key="7">
    <source>
        <dbReference type="Proteomes" id="UP000515154"/>
    </source>
</evidence>
<protein>
    <recommendedName>
        <fullName evidence="4">L-serine deaminase</fullName>
    </recommendedName>
    <alternativeName>
        <fullName evidence="5">L-threonine dehydratase</fullName>
    </alternativeName>
</protein>
<feature type="domain" description="Tryptophan synthase beta chain-like PALP" evidence="6">
    <location>
        <begin position="27"/>
        <end position="310"/>
    </location>
</feature>
<evidence type="ECO:0000256" key="2">
    <source>
        <dbReference type="ARBA" id="ARBA00022898"/>
    </source>
</evidence>
<organism evidence="7 8">
    <name type="scientific">Octopus sinensis</name>
    <name type="common">East Asian common octopus</name>
    <dbReference type="NCBI Taxonomy" id="2607531"/>
    <lineage>
        <taxon>Eukaryota</taxon>
        <taxon>Metazoa</taxon>
        <taxon>Spiralia</taxon>
        <taxon>Lophotrochozoa</taxon>
        <taxon>Mollusca</taxon>
        <taxon>Cephalopoda</taxon>
        <taxon>Coleoidea</taxon>
        <taxon>Octopodiformes</taxon>
        <taxon>Octopoda</taxon>
        <taxon>Incirrata</taxon>
        <taxon>Octopodidae</taxon>
        <taxon>Octopus</taxon>
    </lineage>
</organism>
<proteinExistence type="predicted"/>
<dbReference type="InterPro" id="IPR001926">
    <property type="entry name" value="TrpB-like_PALP"/>
</dbReference>
<gene>
    <name evidence="8" type="primary">LOC115214389</name>
</gene>
<dbReference type="KEGG" id="osn:115214389"/>
<dbReference type="SUPFAM" id="SSF53686">
    <property type="entry name" value="Tryptophan synthase beta subunit-like PLP-dependent enzymes"/>
    <property type="match status" value="1"/>
</dbReference>
<dbReference type="RefSeq" id="XP_036360608.1">
    <property type="nucleotide sequence ID" value="XM_036504715.1"/>
</dbReference>
<dbReference type="InterPro" id="IPR050147">
    <property type="entry name" value="Ser/Thr_Dehydratase"/>
</dbReference>
<evidence type="ECO:0000256" key="3">
    <source>
        <dbReference type="ARBA" id="ARBA00023239"/>
    </source>
</evidence>
<reference evidence="8" key="1">
    <citation type="submission" date="2025-08" db="UniProtKB">
        <authorList>
            <consortium name="RefSeq"/>
        </authorList>
    </citation>
    <scope>IDENTIFICATION</scope>
</reference>
<keyword evidence="3" id="KW-0456">Lyase</keyword>
<dbReference type="GO" id="GO:0009097">
    <property type="term" value="P:isoleucine biosynthetic process"/>
    <property type="evidence" value="ECO:0007669"/>
    <property type="project" value="TreeGrafter"/>
</dbReference>
<evidence type="ECO:0000256" key="1">
    <source>
        <dbReference type="ARBA" id="ARBA00001933"/>
    </source>
</evidence>
<sequence length="329" mass="35784">MRMELSNTDLQPTVAEMFNAQKSMEGVILKTPLVPLNIDWPYAKIYLKLENLHPVGSFKIRNAFCSFKNLPPNTKSVYTVSTGNFARAVAWFGRRNNIKCTILVPDHAPKCKTDAVEKLGADIVRIEHKEWFEIIAGRKVYEKGENLGVYLHPEFDRNVLAGNGTVALEILQELPDVNTIIIPYGGGALSSGMGTAVKVLKPDVNIYTSEVDTSPQVYECQKAGKAVPCKYTPNFCDGIGGRGCMLPVWKVARKVIDDTIVVSTRDIADAIKLLVESNYVITEGAGASSVAAAMAAKGKLSGNVVCVVTGGNIDNKKLLQVLRGEIPTD</sequence>
<dbReference type="GO" id="GO:0004794">
    <property type="term" value="F:threonine deaminase activity"/>
    <property type="evidence" value="ECO:0007669"/>
    <property type="project" value="TreeGrafter"/>
</dbReference>
<dbReference type="GO" id="GO:0006565">
    <property type="term" value="P:L-serine catabolic process"/>
    <property type="evidence" value="ECO:0007669"/>
    <property type="project" value="TreeGrafter"/>
</dbReference>
<dbReference type="GO" id="GO:0003941">
    <property type="term" value="F:L-serine ammonia-lyase activity"/>
    <property type="evidence" value="ECO:0007669"/>
    <property type="project" value="TreeGrafter"/>
</dbReference>
<dbReference type="InterPro" id="IPR036052">
    <property type="entry name" value="TrpB-like_PALP_sf"/>
</dbReference>
<dbReference type="Pfam" id="PF00291">
    <property type="entry name" value="PALP"/>
    <property type="match status" value="1"/>
</dbReference>
<keyword evidence="2" id="KW-0663">Pyridoxal phosphate</keyword>
<keyword evidence="7" id="KW-1185">Reference proteome</keyword>
<evidence type="ECO:0000259" key="6">
    <source>
        <dbReference type="Pfam" id="PF00291"/>
    </source>
</evidence>
<name>A0A7E6EZ79_9MOLL</name>
<dbReference type="PANTHER" id="PTHR48078:SF6">
    <property type="entry name" value="L-THREONINE DEHYDRATASE CATABOLIC TDCB"/>
    <property type="match status" value="1"/>
</dbReference>
<dbReference type="PANTHER" id="PTHR48078">
    <property type="entry name" value="THREONINE DEHYDRATASE, MITOCHONDRIAL-RELATED"/>
    <property type="match status" value="1"/>
</dbReference>
<dbReference type="AlphaFoldDB" id="A0A7E6EZ79"/>
<evidence type="ECO:0000256" key="5">
    <source>
        <dbReference type="ARBA" id="ARBA00042605"/>
    </source>
</evidence>
<dbReference type="GO" id="GO:0006567">
    <property type="term" value="P:L-threonine catabolic process"/>
    <property type="evidence" value="ECO:0007669"/>
    <property type="project" value="TreeGrafter"/>
</dbReference>
<comment type="cofactor">
    <cofactor evidence="1">
        <name>pyridoxal 5'-phosphate</name>
        <dbReference type="ChEBI" id="CHEBI:597326"/>
    </cofactor>
</comment>